<dbReference type="PANTHER" id="PTHR42711:SF5">
    <property type="entry name" value="ABC TRANSPORTER ATP-BINDING PROTEIN NATA"/>
    <property type="match status" value="1"/>
</dbReference>
<dbReference type="PANTHER" id="PTHR42711">
    <property type="entry name" value="ABC TRANSPORTER ATP-BINDING PROTEIN"/>
    <property type="match status" value="1"/>
</dbReference>
<organism evidence="6">
    <name type="scientific">marine metagenome</name>
    <dbReference type="NCBI Taxonomy" id="408172"/>
    <lineage>
        <taxon>unclassified sequences</taxon>
        <taxon>metagenomes</taxon>
        <taxon>ecological metagenomes</taxon>
    </lineage>
</organism>
<dbReference type="GO" id="GO:0016887">
    <property type="term" value="F:ATP hydrolysis activity"/>
    <property type="evidence" value="ECO:0007669"/>
    <property type="project" value="InterPro"/>
</dbReference>
<name>A0A382EYS9_9ZZZZ</name>
<dbReference type="PROSITE" id="PS00211">
    <property type="entry name" value="ABC_TRANSPORTER_1"/>
    <property type="match status" value="1"/>
</dbReference>
<comment type="similarity">
    <text evidence="1">Belongs to the ABC transporter superfamily.</text>
</comment>
<evidence type="ECO:0000256" key="2">
    <source>
        <dbReference type="ARBA" id="ARBA00022448"/>
    </source>
</evidence>
<feature type="non-terminal residue" evidence="6">
    <location>
        <position position="285"/>
    </location>
</feature>
<keyword evidence="2" id="KW-0813">Transport</keyword>
<evidence type="ECO:0000256" key="4">
    <source>
        <dbReference type="ARBA" id="ARBA00022840"/>
    </source>
</evidence>
<dbReference type="InterPro" id="IPR003439">
    <property type="entry name" value="ABC_transporter-like_ATP-bd"/>
</dbReference>
<proteinExistence type="inferred from homology"/>
<gene>
    <name evidence="6" type="ORF">METZ01_LOCUS208734</name>
</gene>
<dbReference type="InterPro" id="IPR050763">
    <property type="entry name" value="ABC_transporter_ATP-binding"/>
</dbReference>
<accession>A0A382EYS9</accession>
<evidence type="ECO:0000256" key="1">
    <source>
        <dbReference type="ARBA" id="ARBA00005417"/>
    </source>
</evidence>
<reference evidence="6" key="1">
    <citation type="submission" date="2018-05" db="EMBL/GenBank/DDBJ databases">
        <authorList>
            <person name="Lanie J.A."/>
            <person name="Ng W.-L."/>
            <person name="Kazmierczak K.M."/>
            <person name="Andrzejewski T.M."/>
            <person name="Davidsen T.M."/>
            <person name="Wayne K.J."/>
            <person name="Tettelin H."/>
            <person name="Glass J.I."/>
            <person name="Rusch D."/>
            <person name="Podicherti R."/>
            <person name="Tsui H.-C.T."/>
            <person name="Winkler M.E."/>
        </authorList>
    </citation>
    <scope>NUCLEOTIDE SEQUENCE</scope>
</reference>
<sequence length="285" mass="32129">MKTPAVEIHGLKKSFEDVQALDGIDLTINQGQFFGLLGPNGAGKTTIINILTGLVIRQEGSTKIFGQDTIKDYRFTRAKIGIAAQELSIDWFFPIEKLLMFHAGYYGISKNLAQEKVADIIDRLGLKEKRNTRLRQLSGGMKRRYQLAKALVHDPDIIILDEPTAGVDVQLRHELWDYLRRLHEKGKTILLTTHYIEEAELLCEQVAIINKGKIIKEGSPKDLTLQLGQAGITIYLSGWQENNNHLLEDFTFTHENGRLHFSVTDPEQDMATIIGILAKEGCHIQ</sequence>
<evidence type="ECO:0000256" key="3">
    <source>
        <dbReference type="ARBA" id="ARBA00022741"/>
    </source>
</evidence>
<evidence type="ECO:0000259" key="5">
    <source>
        <dbReference type="PROSITE" id="PS50893"/>
    </source>
</evidence>
<protein>
    <recommendedName>
        <fullName evidence="5">ABC transporter domain-containing protein</fullName>
    </recommendedName>
</protein>
<dbReference type="AlphaFoldDB" id="A0A382EYS9"/>
<dbReference type="Gene3D" id="3.40.50.300">
    <property type="entry name" value="P-loop containing nucleotide triphosphate hydrolases"/>
    <property type="match status" value="1"/>
</dbReference>
<dbReference type="SMART" id="SM00382">
    <property type="entry name" value="AAA"/>
    <property type="match status" value="1"/>
</dbReference>
<dbReference type="InterPro" id="IPR003593">
    <property type="entry name" value="AAA+_ATPase"/>
</dbReference>
<dbReference type="SUPFAM" id="SSF52540">
    <property type="entry name" value="P-loop containing nucleoside triphosphate hydrolases"/>
    <property type="match status" value="1"/>
</dbReference>
<dbReference type="EMBL" id="UINC01047074">
    <property type="protein sequence ID" value="SVB55880.1"/>
    <property type="molecule type" value="Genomic_DNA"/>
</dbReference>
<keyword evidence="3" id="KW-0547">Nucleotide-binding</keyword>
<keyword evidence="4" id="KW-0067">ATP-binding</keyword>
<dbReference type="InterPro" id="IPR027417">
    <property type="entry name" value="P-loop_NTPase"/>
</dbReference>
<evidence type="ECO:0000313" key="6">
    <source>
        <dbReference type="EMBL" id="SVB55880.1"/>
    </source>
</evidence>
<dbReference type="InterPro" id="IPR017871">
    <property type="entry name" value="ABC_transporter-like_CS"/>
</dbReference>
<dbReference type="PROSITE" id="PS50893">
    <property type="entry name" value="ABC_TRANSPORTER_2"/>
    <property type="match status" value="1"/>
</dbReference>
<feature type="domain" description="ABC transporter" evidence="5">
    <location>
        <begin position="6"/>
        <end position="236"/>
    </location>
</feature>
<dbReference type="GO" id="GO:0005524">
    <property type="term" value="F:ATP binding"/>
    <property type="evidence" value="ECO:0007669"/>
    <property type="project" value="UniProtKB-KW"/>
</dbReference>
<dbReference type="Pfam" id="PF00005">
    <property type="entry name" value="ABC_tran"/>
    <property type="match status" value="1"/>
</dbReference>